<dbReference type="InterPro" id="IPR001611">
    <property type="entry name" value="Leu-rich_rpt"/>
</dbReference>
<dbReference type="Gene3D" id="3.80.10.10">
    <property type="entry name" value="Ribonuclease Inhibitor"/>
    <property type="match status" value="1"/>
</dbReference>
<evidence type="ECO:0000256" key="11">
    <source>
        <dbReference type="SAM" id="Phobius"/>
    </source>
</evidence>
<keyword evidence="10" id="KW-0325">Glycoprotein</keyword>
<dbReference type="GO" id="GO:0051707">
    <property type="term" value="P:response to other organism"/>
    <property type="evidence" value="ECO:0007669"/>
    <property type="project" value="UniProtKB-ARBA"/>
</dbReference>
<dbReference type="SMART" id="SM00369">
    <property type="entry name" value="LRR_TYP"/>
    <property type="match status" value="4"/>
</dbReference>
<protein>
    <submittedName>
        <fullName evidence="12">Uncharacterized protein</fullName>
    </submittedName>
</protein>
<evidence type="ECO:0000256" key="8">
    <source>
        <dbReference type="ARBA" id="ARBA00023136"/>
    </source>
</evidence>
<dbReference type="Pfam" id="PF13855">
    <property type="entry name" value="LRR_8"/>
    <property type="match status" value="1"/>
</dbReference>
<keyword evidence="7 11" id="KW-1133">Transmembrane helix</keyword>
<reference evidence="12" key="1">
    <citation type="submission" date="2023-03" db="EMBL/GenBank/DDBJ databases">
        <title>Chromosome-scale reference genome and RAD-based genetic map of yellow starthistle (Centaurea solstitialis) reveal putative structural variation and QTLs associated with invader traits.</title>
        <authorList>
            <person name="Reatini B."/>
            <person name="Cang F.A."/>
            <person name="Jiang Q."/>
            <person name="Mckibben M.T.W."/>
            <person name="Barker M.S."/>
            <person name="Rieseberg L.H."/>
            <person name="Dlugosch K.M."/>
        </authorList>
    </citation>
    <scope>NUCLEOTIDE SEQUENCE</scope>
    <source>
        <strain evidence="12">CAN-66</strain>
        <tissue evidence="12">Leaf</tissue>
    </source>
</reference>
<feature type="transmembrane region" description="Helical" evidence="11">
    <location>
        <begin position="343"/>
        <end position="365"/>
    </location>
</feature>
<keyword evidence="3" id="KW-1003">Cell membrane</keyword>
<accession>A0AA38U1L9</accession>
<evidence type="ECO:0000256" key="6">
    <source>
        <dbReference type="ARBA" id="ARBA00022737"/>
    </source>
</evidence>
<dbReference type="PRINTS" id="PR00019">
    <property type="entry name" value="LEURICHRPT"/>
</dbReference>
<keyword evidence="9" id="KW-0675">Receptor</keyword>
<comment type="subcellular location">
    <subcellularLocation>
        <location evidence="1">Cell membrane</location>
        <topology evidence="1">Single-pass type I membrane protein</topology>
    </subcellularLocation>
</comment>
<evidence type="ECO:0000313" key="12">
    <source>
        <dbReference type="EMBL" id="KAJ9560783.1"/>
    </source>
</evidence>
<dbReference type="AlphaFoldDB" id="A0AA38U1L9"/>
<dbReference type="InterPro" id="IPR032675">
    <property type="entry name" value="LRR_dom_sf"/>
</dbReference>
<evidence type="ECO:0000256" key="5">
    <source>
        <dbReference type="ARBA" id="ARBA00022692"/>
    </source>
</evidence>
<keyword evidence="8 11" id="KW-0472">Membrane</keyword>
<keyword evidence="4" id="KW-0433">Leucine-rich repeat</keyword>
<dbReference type="Proteomes" id="UP001172457">
    <property type="component" value="Chromosome 2"/>
</dbReference>
<keyword evidence="5 11" id="KW-0812">Transmembrane</keyword>
<evidence type="ECO:0000256" key="9">
    <source>
        <dbReference type="ARBA" id="ARBA00023170"/>
    </source>
</evidence>
<proteinExistence type="inferred from homology"/>
<dbReference type="PANTHER" id="PTHR27004:SF465">
    <property type="entry name" value="LEUCINE-RICH REPEAT-CONTAINING, PLANT-TYPE, LEUCINE-RICH REPEAT DOMAIN SUPERFAMILY"/>
    <property type="match status" value="1"/>
</dbReference>
<organism evidence="12 13">
    <name type="scientific">Centaurea solstitialis</name>
    <name type="common">yellow star-thistle</name>
    <dbReference type="NCBI Taxonomy" id="347529"/>
    <lineage>
        <taxon>Eukaryota</taxon>
        <taxon>Viridiplantae</taxon>
        <taxon>Streptophyta</taxon>
        <taxon>Embryophyta</taxon>
        <taxon>Tracheophyta</taxon>
        <taxon>Spermatophyta</taxon>
        <taxon>Magnoliopsida</taxon>
        <taxon>eudicotyledons</taxon>
        <taxon>Gunneridae</taxon>
        <taxon>Pentapetalae</taxon>
        <taxon>asterids</taxon>
        <taxon>campanulids</taxon>
        <taxon>Asterales</taxon>
        <taxon>Asteraceae</taxon>
        <taxon>Carduoideae</taxon>
        <taxon>Cardueae</taxon>
        <taxon>Centaureinae</taxon>
        <taxon>Centaurea</taxon>
    </lineage>
</organism>
<keyword evidence="6" id="KW-0677">Repeat</keyword>
<dbReference type="SUPFAM" id="SSF52058">
    <property type="entry name" value="L domain-like"/>
    <property type="match status" value="1"/>
</dbReference>
<dbReference type="PROSITE" id="PS51450">
    <property type="entry name" value="LRR"/>
    <property type="match status" value="1"/>
</dbReference>
<dbReference type="Pfam" id="PF00560">
    <property type="entry name" value="LRR_1"/>
    <property type="match status" value="5"/>
</dbReference>
<evidence type="ECO:0000256" key="10">
    <source>
        <dbReference type="ARBA" id="ARBA00023180"/>
    </source>
</evidence>
<dbReference type="GO" id="GO:0006952">
    <property type="term" value="P:defense response"/>
    <property type="evidence" value="ECO:0007669"/>
    <property type="project" value="UniProtKB-ARBA"/>
</dbReference>
<keyword evidence="13" id="KW-1185">Reference proteome</keyword>
<dbReference type="InterPro" id="IPR003591">
    <property type="entry name" value="Leu-rich_rpt_typical-subtyp"/>
</dbReference>
<dbReference type="FunFam" id="3.80.10.10:FF:000111">
    <property type="entry name" value="LRR receptor-like serine/threonine-protein kinase ERECTA"/>
    <property type="match status" value="1"/>
</dbReference>
<comment type="caution">
    <text evidence="12">The sequence shown here is derived from an EMBL/GenBank/DDBJ whole genome shotgun (WGS) entry which is preliminary data.</text>
</comment>
<gene>
    <name evidence="12" type="ORF">OSB04_005943</name>
</gene>
<evidence type="ECO:0000256" key="7">
    <source>
        <dbReference type="ARBA" id="ARBA00022989"/>
    </source>
</evidence>
<evidence type="ECO:0000256" key="1">
    <source>
        <dbReference type="ARBA" id="ARBA00004251"/>
    </source>
</evidence>
<evidence type="ECO:0000256" key="2">
    <source>
        <dbReference type="ARBA" id="ARBA00009592"/>
    </source>
</evidence>
<dbReference type="EMBL" id="JARYMX010000002">
    <property type="protein sequence ID" value="KAJ9560783.1"/>
    <property type="molecule type" value="Genomic_DNA"/>
</dbReference>
<dbReference type="PANTHER" id="PTHR27004">
    <property type="entry name" value="RECEPTOR-LIKE PROTEIN 12 ISOFORM X1"/>
    <property type="match status" value="1"/>
</dbReference>
<name>A0AA38U1L9_9ASTR</name>
<evidence type="ECO:0000256" key="4">
    <source>
        <dbReference type="ARBA" id="ARBA00022614"/>
    </source>
</evidence>
<sequence length="396" mass="44492">MGSFGMIIIANNQLQGRLPIPPHTTIYYDVSHNNLEGEISTLICESKSLQLLDLSFNNITGILPPCFGSLSNSLLVLDLQRNKFQGIMMDSFTQGSLLKRIDLSENQFVGEVSKSLINCTNLEVLSLGDNSLNGLFPFWLGTLVELKFLSCGPISFMVMENVSSQFPKLRIIDLSNNGFSDQLPYNYFQTWNAMKYQLYASFVAIDLSCNNFEGEIPQSLNDLRGLESLNLSNNHFTGHIFSSLGRLNNLESLDLSQNKLSGEIPQELLQLGFLAILNVSFNHLERPIPQGKQFDTFENNSYIGNHGLCGKPLSNECQHSKSYTPPQTIYEAESFHPSERVDWIVIFCGVGSGLVVGINIGNFLYARYNNWFIERFGMRKDKSVKPLGNKRRNQAL</sequence>
<evidence type="ECO:0000313" key="13">
    <source>
        <dbReference type="Proteomes" id="UP001172457"/>
    </source>
</evidence>
<comment type="similarity">
    <text evidence="2">Belongs to the RLP family.</text>
</comment>
<dbReference type="GO" id="GO:0005886">
    <property type="term" value="C:plasma membrane"/>
    <property type="evidence" value="ECO:0007669"/>
    <property type="project" value="UniProtKB-SubCell"/>
</dbReference>
<evidence type="ECO:0000256" key="3">
    <source>
        <dbReference type="ARBA" id="ARBA00022475"/>
    </source>
</evidence>